<dbReference type="CDD" id="cd06558">
    <property type="entry name" value="crotonase-like"/>
    <property type="match status" value="1"/>
</dbReference>
<proteinExistence type="predicted"/>
<dbReference type="PANTHER" id="PTHR11941">
    <property type="entry name" value="ENOYL-COA HYDRATASE-RELATED"/>
    <property type="match status" value="1"/>
</dbReference>
<dbReference type="GO" id="GO:0006635">
    <property type="term" value="P:fatty acid beta-oxidation"/>
    <property type="evidence" value="ECO:0007669"/>
    <property type="project" value="TreeGrafter"/>
</dbReference>
<dbReference type="NCBIfam" id="NF004857">
    <property type="entry name" value="PRK06210.1"/>
    <property type="match status" value="1"/>
</dbReference>
<evidence type="ECO:0000256" key="1">
    <source>
        <dbReference type="ARBA" id="ARBA00023239"/>
    </source>
</evidence>
<gene>
    <name evidence="2" type="ORF">UFOPK4347_00485</name>
</gene>
<dbReference type="GO" id="GO:0016829">
    <property type="term" value="F:lyase activity"/>
    <property type="evidence" value="ECO:0007669"/>
    <property type="project" value="UniProtKB-KW"/>
</dbReference>
<dbReference type="InterPro" id="IPR001753">
    <property type="entry name" value="Enoyl-CoA_hydra/iso"/>
</dbReference>
<sequence length="275" mass="28929">MATSNNSAANDTVLLSHPAPGVALLTLNRPDRLNAWNGELSERYFTLMDECVANDEVRVLVVTGAGKGFCAGADMDALQSIGRSSSGGSNAGAESAAGGRLQSYTTTIPKPVIAAINGACAGIGMVQALMCDVRFAAAGAKFTTAFARRGLIAEYGMSWLLPRLVGTANALDVLLSGRVFLAEEAHQMGMVNGVVPADQLLAYAVAYASDLAANVSPTSMKVMKQQVYADTTQAITESEQRALVLMKESLTRADFKEGVASFMEKRPPQFAPVTR</sequence>
<dbReference type="InterPro" id="IPR029045">
    <property type="entry name" value="ClpP/crotonase-like_dom_sf"/>
</dbReference>
<keyword evidence="1" id="KW-0456">Lyase</keyword>
<dbReference type="Gene3D" id="3.90.226.10">
    <property type="entry name" value="2-enoyl-CoA Hydratase, Chain A, domain 1"/>
    <property type="match status" value="1"/>
</dbReference>
<dbReference type="InterPro" id="IPR014748">
    <property type="entry name" value="Enoyl-CoA_hydra_C"/>
</dbReference>
<name>A0A6J7UAH2_9ZZZZ</name>
<protein>
    <submittedName>
        <fullName evidence="2">Unannotated protein</fullName>
    </submittedName>
</protein>
<accession>A0A6J7UAH2</accession>
<dbReference type="EMBL" id="CAFBQU010000008">
    <property type="protein sequence ID" value="CAB5062490.1"/>
    <property type="molecule type" value="Genomic_DNA"/>
</dbReference>
<organism evidence="2">
    <name type="scientific">freshwater metagenome</name>
    <dbReference type="NCBI Taxonomy" id="449393"/>
    <lineage>
        <taxon>unclassified sequences</taxon>
        <taxon>metagenomes</taxon>
        <taxon>ecological metagenomes</taxon>
    </lineage>
</organism>
<dbReference type="Gene3D" id="1.10.12.10">
    <property type="entry name" value="Lyase 2-enoyl-coa Hydratase, Chain A, domain 2"/>
    <property type="match status" value="1"/>
</dbReference>
<dbReference type="PANTHER" id="PTHR11941:SF133">
    <property type="entry name" value="1,2-EPOXYPHENYLACETYL-COA ISOMERASE"/>
    <property type="match status" value="1"/>
</dbReference>
<reference evidence="2" key="1">
    <citation type="submission" date="2020-05" db="EMBL/GenBank/DDBJ databases">
        <authorList>
            <person name="Chiriac C."/>
            <person name="Salcher M."/>
            <person name="Ghai R."/>
            <person name="Kavagutti S V."/>
        </authorList>
    </citation>
    <scope>NUCLEOTIDE SEQUENCE</scope>
</reference>
<dbReference type="SUPFAM" id="SSF52096">
    <property type="entry name" value="ClpP/crotonase"/>
    <property type="match status" value="1"/>
</dbReference>
<dbReference type="AlphaFoldDB" id="A0A6J7UAH2"/>
<evidence type="ECO:0000313" key="2">
    <source>
        <dbReference type="EMBL" id="CAB5062490.1"/>
    </source>
</evidence>
<dbReference type="Pfam" id="PF00378">
    <property type="entry name" value="ECH_1"/>
    <property type="match status" value="1"/>
</dbReference>